<reference evidence="1" key="2">
    <citation type="journal article" date="2014" name="ISME J.">
        <title>Microbial stratification in low pH oxic and suboxic macroscopic growths along an acid mine drainage.</title>
        <authorList>
            <person name="Mendez-Garcia C."/>
            <person name="Mesa V."/>
            <person name="Sprenger R.R."/>
            <person name="Richter M."/>
            <person name="Diez M.S."/>
            <person name="Solano J."/>
            <person name="Bargiela R."/>
            <person name="Golyshina O.V."/>
            <person name="Manteca A."/>
            <person name="Ramos J.L."/>
            <person name="Gallego J.R."/>
            <person name="Llorente I."/>
            <person name="Martins Dos Santos V.A."/>
            <person name="Jensen O.N."/>
            <person name="Pelaez A.I."/>
            <person name="Sanchez J."/>
            <person name="Ferrer M."/>
        </authorList>
    </citation>
    <scope>NUCLEOTIDE SEQUENCE</scope>
</reference>
<dbReference type="EMBL" id="AUZY01008132">
    <property type="protein sequence ID" value="EQD47223.1"/>
    <property type="molecule type" value="Genomic_DNA"/>
</dbReference>
<accession>T0ZRF2</accession>
<evidence type="ECO:0000313" key="1">
    <source>
        <dbReference type="EMBL" id="EQD47223.1"/>
    </source>
</evidence>
<reference evidence="1" key="1">
    <citation type="submission" date="2013-08" db="EMBL/GenBank/DDBJ databases">
        <authorList>
            <person name="Mendez C."/>
            <person name="Richter M."/>
            <person name="Ferrer M."/>
            <person name="Sanchez J."/>
        </authorList>
    </citation>
    <scope>NUCLEOTIDE SEQUENCE</scope>
</reference>
<dbReference type="AlphaFoldDB" id="T0ZRF2"/>
<comment type="caution">
    <text evidence="1">The sequence shown here is derived from an EMBL/GenBank/DDBJ whole genome shotgun (WGS) entry which is preliminary data.</text>
</comment>
<organism evidence="1">
    <name type="scientific">mine drainage metagenome</name>
    <dbReference type="NCBI Taxonomy" id="410659"/>
    <lineage>
        <taxon>unclassified sequences</taxon>
        <taxon>metagenomes</taxon>
        <taxon>ecological metagenomes</taxon>
    </lineage>
</organism>
<proteinExistence type="predicted"/>
<name>T0ZRF2_9ZZZZ</name>
<protein>
    <submittedName>
        <fullName evidence="1">Transposase-like protein</fullName>
    </submittedName>
</protein>
<feature type="non-terminal residue" evidence="1">
    <location>
        <position position="183"/>
    </location>
</feature>
<gene>
    <name evidence="1" type="ORF">B1B_12421</name>
</gene>
<sequence>MASIIGKIVGGHTYYYLRDVARVGGKPKVVSQRYLGKAADIEAAVNGATAMPDAVEHRRFGDVAAVWSMIERLGVAGIVDDVVGQRRSDAAASVGTYFALAVLNRVAAPCSKLAFADWWATTCGGRIVKLPASAFDHRRFWDAMDSVTEDHLVEIERLIVARMVESFGIDCSGLVLDMTNFAT</sequence>